<accession>A0A1W2H7C9</accession>
<evidence type="ECO:0000313" key="3">
    <source>
        <dbReference type="EMBL" id="SMD44825.1"/>
    </source>
</evidence>
<organism evidence="3 4">
    <name type="scientific">Aquiflexum balticum DSM 16537</name>
    <dbReference type="NCBI Taxonomy" id="758820"/>
    <lineage>
        <taxon>Bacteria</taxon>
        <taxon>Pseudomonadati</taxon>
        <taxon>Bacteroidota</taxon>
        <taxon>Cytophagia</taxon>
        <taxon>Cytophagales</taxon>
        <taxon>Cyclobacteriaceae</taxon>
        <taxon>Aquiflexum</taxon>
    </lineage>
</organism>
<name>A0A1W2H7C9_9BACT</name>
<dbReference type="RefSeq" id="WP_084121609.1">
    <property type="nucleotide sequence ID" value="NZ_LT838813.1"/>
</dbReference>
<proteinExistence type="predicted"/>
<dbReference type="Pfam" id="PF25164">
    <property type="entry name" value="CoiA_N"/>
    <property type="match status" value="1"/>
</dbReference>
<keyword evidence="4" id="KW-1185">Reference proteome</keyword>
<dbReference type="Proteomes" id="UP000192333">
    <property type="component" value="Chromosome I"/>
</dbReference>
<feature type="domain" description="Competence protein CoiA-like N-terminal" evidence="2">
    <location>
        <begin position="20"/>
        <end position="49"/>
    </location>
</feature>
<evidence type="ECO:0000256" key="1">
    <source>
        <dbReference type="SAM" id="MobiDB-lite"/>
    </source>
</evidence>
<feature type="region of interest" description="Disordered" evidence="1">
    <location>
        <begin position="234"/>
        <end position="257"/>
    </location>
</feature>
<protein>
    <submittedName>
        <fullName evidence="3">Competence protein</fullName>
    </submittedName>
</protein>
<sequence>MRYAIVNGTKTEATKGLKGICPSCRSELIAKCGERKINHWAHIGVRSCDPWWEPETEWHRTWKSNYPVEWQEVFLTDEETDEKHIADIRTSHNLVVEFQHSYLDKAERTSRERFYKNMVWIVDGTRLKRDYPRFLKGRENFRNTNMRGIFKVDLIEEVFPENWLTSSVPVIFDFKVLGTIDNINDFRNLLYCLIPVRIGRYAILAEIPRKAFINASIDGSWSLRVQEFIENLTQPKPERQNQIPEPQVQVRKNEPSHYFDPRKNKFIKKRRL</sequence>
<dbReference type="EMBL" id="LT838813">
    <property type="protein sequence ID" value="SMD44825.1"/>
    <property type="molecule type" value="Genomic_DNA"/>
</dbReference>
<dbReference type="InterPro" id="IPR057253">
    <property type="entry name" value="CoiA-like_N"/>
</dbReference>
<dbReference type="OrthoDB" id="1490774at2"/>
<evidence type="ECO:0000313" key="4">
    <source>
        <dbReference type="Proteomes" id="UP000192333"/>
    </source>
</evidence>
<evidence type="ECO:0000259" key="2">
    <source>
        <dbReference type="Pfam" id="PF25164"/>
    </source>
</evidence>
<gene>
    <name evidence="3" type="ORF">SAMN00777080_3459</name>
</gene>
<dbReference type="AlphaFoldDB" id="A0A1W2H7C9"/>
<reference evidence="4" key="1">
    <citation type="submission" date="2017-04" db="EMBL/GenBank/DDBJ databases">
        <authorList>
            <person name="Varghese N."/>
            <person name="Submissions S."/>
        </authorList>
    </citation>
    <scope>NUCLEOTIDE SEQUENCE [LARGE SCALE GENOMIC DNA]</scope>
    <source>
        <strain evidence="4">DSM 16537</strain>
    </source>
</reference>